<dbReference type="OrthoDB" id="9768004at2"/>
<accession>H5TF28</accession>
<feature type="compositionally biased region" description="Basic and acidic residues" evidence="4">
    <location>
        <begin position="8"/>
        <end position="20"/>
    </location>
</feature>
<evidence type="ECO:0000256" key="3">
    <source>
        <dbReference type="ARBA" id="ARBA00037882"/>
    </source>
</evidence>
<evidence type="ECO:0000313" key="7">
    <source>
        <dbReference type="EMBL" id="GAB56955.1"/>
    </source>
</evidence>
<dbReference type="Pfam" id="PF13489">
    <property type="entry name" value="Methyltransf_23"/>
    <property type="match status" value="1"/>
</dbReference>
<evidence type="ECO:0000256" key="2">
    <source>
        <dbReference type="ARBA" id="ARBA00023004"/>
    </source>
</evidence>
<keyword evidence="8" id="KW-1185">Reference proteome</keyword>
<dbReference type="FunFam" id="3.90.1580.10:FF:000006">
    <property type="entry name" value="Generic methyltransferase, putative"/>
    <property type="match status" value="1"/>
</dbReference>
<protein>
    <submittedName>
        <fullName evidence="7">Generic methyltransferase</fullName>
    </submittedName>
</protein>
<dbReference type="InterPro" id="IPR024775">
    <property type="entry name" value="DinB-like"/>
</dbReference>
<dbReference type="Gene3D" id="3.90.1580.10">
    <property type="entry name" value="paralog of FGE (formylglycine-generating enzyme)"/>
    <property type="match status" value="1"/>
</dbReference>
<comment type="caution">
    <text evidence="7">The sequence shown here is derived from an EMBL/GenBank/DDBJ whole genome shotgun (WGS) entry which is preliminary data.</text>
</comment>
<organism evidence="7 8">
    <name type="scientific">Glaciecola punicea ACAM 611</name>
    <dbReference type="NCBI Taxonomy" id="1121923"/>
    <lineage>
        <taxon>Bacteria</taxon>
        <taxon>Pseudomonadati</taxon>
        <taxon>Pseudomonadota</taxon>
        <taxon>Gammaproteobacteria</taxon>
        <taxon>Alteromonadales</taxon>
        <taxon>Alteromonadaceae</taxon>
        <taxon>Glaciecola</taxon>
    </lineage>
</organism>
<dbReference type="InterPro" id="IPR027625">
    <property type="entry name" value="OvoA_Cterm"/>
</dbReference>
<keyword evidence="2" id="KW-0408">Iron</keyword>
<dbReference type="GO" id="GO:0120147">
    <property type="term" value="F:formylglycine-generating oxidase activity"/>
    <property type="evidence" value="ECO:0007669"/>
    <property type="project" value="TreeGrafter"/>
</dbReference>
<dbReference type="GO" id="GO:0008168">
    <property type="term" value="F:methyltransferase activity"/>
    <property type="evidence" value="ECO:0007669"/>
    <property type="project" value="UniProtKB-KW"/>
</dbReference>
<dbReference type="Pfam" id="PF03781">
    <property type="entry name" value="FGE-sulfatase"/>
    <property type="match status" value="1"/>
</dbReference>
<dbReference type="eggNOG" id="COG4976">
    <property type="taxonomic scope" value="Bacteria"/>
</dbReference>
<evidence type="ECO:0000256" key="4">
    <source>
        <dbReference type="SAM" id="MobiDB-lite"/>
    </source>
</evidence>
<dbReference type="Pfam" id="PF12867">
    <property type="entry name" value="DinB_2"/>
    <property type="match status" value="1"/>
</dbReference>
<keyword evidence="7" id="KW-0808">Transferase</keyword>
<dbReference type="NCBIfam" id="TIGR04344">
    <property type="entry name" value="ovoA_Nterm"/>
    <property type="match status" value="1"/>
</dbReference>
<evidence type="ECO:0000259" key="6">
    <source>
        <dbReference type="Pfam" id="PF12867"/>
    </source>
</evidence>
<dbReference type="NCBIfam" id="TIGR04345">
    <property type="entry name" value="ovoA_Cterm"/>
    <property type="match status" value="1"/>
</dbReference>
<evidence type="ECO:0000256" key="1">
    <source>
        <dbReference type="ARBA" id="ARBA00023002"/>
    </source>
</evidence>
<reference evidence="7 8" key="2">
    <citation type="journal article" date="2017" name="Antonie Van Leeuwenhoek">
        <title>Rhizobium rhizosphaerae sp. nov., a novel species isolated from rice rhizosphere.</title>
        <authorList>
            <person name="Zhao J.J."/>
            <person name="Zhang J."/>
            <person name="Zhang R.J."/>
            <person name="Zhang C.W."/>
            <person name="Yin H.Q."/>
            <person name="Zhang X.X."/>
        </authorList>
    </citation>
    <scope>NUCLEOTIDE SEQUENCE [LARGE SCALE GENOMIC DNA]</scope>
    <source>
        <strain evidence="7 8">ACAM 611</strain>
    </source>
</reference>
<dbReference type="InterPro" id="IPR027577">
    <property type="entry name" value="OvoA_Nterm"/>
</dbReference>
<gene>
    <name evidence="7" type="ORF">GPUN_2841</name>
</gene>
<reference evidence="7 8" key="1">
    <citation type="journal article" date="2012" name="J. Bacteriol.">
        <title>Genome sequence of proteorhodopsin-containing sea ice bacterium Glaciecola punicea ACAM 611T.</title>
        <authorList>
            <person name="Qin Q.-L."/>
            <person name="Xie B.-B."/>
            <person name="Shu Y.-L."/>
            <person name="Rong J.-C."/>
            <person name="Zhao D.-L."/>
            <person name="Zhang X.-Y."/>
            <person name="Chen X.-L."/>
            <person name="Zhou B.-C."/>
            <person name="Zhanga Y.-Z."/>
        </authorList>
    </citation>
    <scope>NUCLEOTIDE SEQUENCE [LARGE SCALE GENOMIC DNA]</scope>
    <source>
        <strain evidence="7 8">ACAM 611</strain>
    </source>
</reference>
<dbReference type="EMBL" id="BAET01000033">
    <property type="protein sequence ID" value="GAB56955.1"/>
    <property type="molecule type" value="Genomic_DNA"/>
</dbReference>
<feature type="region of interest" description="Disordered" evidence="4">
    <location>
        <begin position="1"/>
        <end position="22"/>
    </location>
</feature>
<evidence type="ECO:0000313" key="8">
    <source>
        <dbReference type="Proteomes" id="UP000053586"/>
    </source>
</evidence>
<dbReference type="AlphaFoldDB" id="H5TF28"/>
<dbReference type="GO" id="GO:0032259">
    <property type="term" value="P:methylation"/>
    <property type="evidence" value="ECO:0007669"/>
    <property type="project" value="UniProtKB-KW"/>
</dbReference>
<proteinExistence type="predicted"/>
<name>H5TF28_9ALTE</name>
<dbReference type="PANTHER" id="PTHR23150">
    <property type="entry name" value="SULFATASE MODIFYING FACTOR 1, 2"/>
    <property type="match status" value="1"/>
</dbReference>
<dbReference type="InterPro" id="IPR042095">
    <property type="entry name" value="SUMF_sf"/>
</dbReference>
<dbReference type="Proteomes" id="UP000053586">
    <property type="component" value="Unassembled WGS sequence"/>
</dbReference>
<keyword evidence="7" id="KW-0489">Methyltransferase</keyword>
<feature type="domain" description="Sulfatase-modifying factor enzyme-like" evidence="5">
    <location>
        <begin position="221"/>
        <end position="471"/>
    </location>
</feature>
<dbReference type="InterPro" id="IPR005532">
    <property type="entry name" value="SUMF_dom"/>
</dbReference>
<feature type="domain" description="DinB-like" evidence="6">
    <location>
        <begin position="55"/>
        <end position="189"/>
    </location>
</feature>
<dbReference type="SUPFAM" id="SSF53335">
    <property type="entry name" value="S-adenosyl-L-methionine-dependent methyltransferases"/>
    <property type="match status" value="1"/>
</dbReference>
<sequence length="728" mass="83566">MTAPLKNAEIKEMPSTEPHRMKGTMMDGVKALQRTPELKGGTQADKRTEIASYFTNTFDTYTSLFDCLVDDNAFYQKSIALRHPLIFYFGHTATFFINKLLLAKLIPERIDAHMESIFAIGVDEMSWDDLDDKNYDWPSVPEVRQYRAKVRAKVLNVINTQALSLPIDWESPWWPIVMGIEHERIHLETSSVLIRQHDLARVQIQPQWPACPDTSDAPKNTLITVPAGEVNIGKAFDDAYYGWDNEYGERRTEVAEFKASEYLVSNNEFLEFVDAGGYEQDSFWSEEGTSWKQFTKAKHPAFWRWHKAWHLRLMTQEMPMPWDWPAEVNYHEASAFCEWKSAQMGQQIRLPSEDEWHRLCAHANVKEVGVDVANANLHLDHYASSTPVNRFKQGDFYDVVGNVWQWTQTPIYPLDNFKVHPLYDDFTTPTFDGQHNLMKGGSWISAGNEARLSARYAFRRHFSQHAGFRYIASDEKVNDPNPYYESDRLLSEYAEFHFGDTWYGVENFPKALADIALAANKGKPAGKALDLGCACGRASFELAREFDKVDGIDFSANFTRLGAVMAEQGAVRYALTEEGELVSYHTRTLQELGLKDFAQRVSFHQGDACNLKPQFAGYDLVLAANLIDRLYQPSVFLKDIAKRINSGGLLILASPYTWLEEHTPKEEWIGGYKKDGENYTTLDGLKDQLSNHFRLVSEPQKVPFVIRETQHKFQHTLSELTIWERLPR</sequence>
<dbReference type="Gene3D" id="3.40.50.150">
    <property type="entry name" value="Vaccinia Virus protein VP39"/>
    <property type="match status" value="1"/>
</dbReference>
<dbReference type="InterPro" id="IPR029063">
    <property type="entry name" value="SAM-dependent_MTases_sf"/>
</dbReference>
<dbReference type="InterPro" id="IPR051043">
    <property type="entry name" value="Sulfatase_Mod_Factor_Kinase"/>
</dbReference>
<dbReference type="eggNOG" id="COG1262">
    <property type="taxonomic scope" value="Bacteria"/>
</dbReference>
<evidence type="ECO:0000259" key="5">
    <source>
        <dbReference type="Pfam" id="PF03781"/>
    </source>
</evidence>
<dbReference type="CDD" id="cd02440">
    <property type="entry name" value="AdoMet_MTases"/>
    <property type="match status" value="1"/>
</dbReference>
<comment type="pathway">
    <text evidence="3">Amino-acid biosynthesis; ergothioneine biosynthesis.</text>
</comment>
<dbReference type="SUPFAM" id="SSF56436">
    <property type="entry name" value="C-type lectin-like"/>
    <property type="match status" value="1"/>
</dbReference>
<dbReference type="PANTHER" id="PTHR23150:SF26">
    <property type="entry name" value="GENERIC METHYLTRANSFERASE"/>
    <property type="match status" value="1"/>
</dbReference>
<dbReference type="InterPro" id="IPR016187">
    <property type="entry name" value="CTDL_fold"/>
</dbReference>
<dbReference type="STRING" id="56804.BAE46_03005"/>
<keyword evidence="1" id="KW-0560">Oxidoreductase</keyword>